<dbReference type="PROSITE" id="PS51257">
    <property type="entry name" value="PROKAR_LIPOPROTEIN"/>
    <property type="match status" value="1"/>
</dbReference>
<keyword evidence="1" id="KW-0732">Signal</keyword>
<keyword evidence="3" id="KW-1185">Reference proteome</keyword>
<evidence type="ECO:0000313" key="2">
    <source>
        <dbReference type="EMBL" id="RTR30336.1"/>
    </source>
</evidence>
<proteinExistence type="predicted"/>
<evidence type="ECO:0008006" key="4">
    <source>
        <dbReference type="Google" id="ProtNLM"/>
    </source>
</evidence>
<reference evidence="2 3" key="1">
    <citation type="submission" date="2018-12" db="EMBL/GenBank/DDBJ databases">
        <title>Deinococcus radiophilus ATCC 27603 genome sequencing and assembly.</title>
        <authorList>
            <person name="Maclea K.S."/>
            <person name="Maynard C.R."/>
        </authorList>
    </citation>
    <scope>NUCLEOTIDE SEQUENCE [LARGE SCALE GENOMIC DNA]</scope>
    <source>
        <strain evidence="2 3">ATCC 27603</strain>
    </source>
</reference>
<dbReference type="EMBL" id="RXPE01000002">
    <property type="protein sequence ID" value="RTR30336.1"/>
    <property type="molecule type" value="Genomic_DNA"/>
</dbReference>
<gene>
    <name evidence="2" type="ORF">EJ104_02215</name>
</gene>
<feature type="signal peptide" evidence="1">
    <location>
        <begin position="1"/>
        <end position="27"/>
    </location>
</feature>
<feature type="chain" id="PRO_5018681766" description="Lipoprotein" evidence="1">
    <location>
        <begin position="28"/>
        <end position="164"/>
    </location>
</feature>
<name>A0A3S0KMU1_9DEIO</name>
<dbReference type="AlphaFoldDB" id="A0A3S0KMU1"/>
<dbReference type="Proteomes" id="UP000277766">
    <property type="component" value="Unassembled WGS sequence"/>
</dbReference>
<evidence type="ECO:0000256" key="1">
    <source>
        <dbReference type="SAM" id="SignalP"/>
    </source>
</evidence>
<organism evidence="2 3">
    <name type="scientific">Deinococcus radiophilus</name>
    <dbReference type="NCBI Taxonomy" id="32062"/>
    <lineage>
        <taxon>Bacteria</taxon>
        <taxon>Thermotogati</taxon>
        <taxon>Deinococcota</taxon>
        <taxon>Deinococci</taxon>
        <taxon>Deinococcales</taxon>
        <taxon>Deinococcaceae</taxon>
        <taxon>Deinococcus</taxon>
    </lineage>
</organism>
<sequence>MNLTRALLLALLPAGLGACTMLQPAPAIPNASLNVSTSQVQLQPGKVATVQVNFNHALYNEDPGGRYRLSVDSPTQDLRISPFLTSLSARDMTVLYIEAARNAREGQHRVFVYVTDSQGRTLTESFGVRIQPVKTQAAPVIAVPLPGGQPRPVTPAPVVPVPLP</sequence>
<dbReference type="RefSeq" id="WP_126351117.1">
    <property type="nucleotide sequence ID" value="NZ_CP086380.1"/>
</dbReference>
<evidence type="ECO:0000313" key="3">
    <source>
        <dbReference type="Proteomes" id="UP000277766"/>
    </source>
</evidence>
<comment type="caution">
    <text evidence="2">The sequence shown here is derived from an EMBL/GenBank/DDBJ whole genome shotgun (WGS) entry which is preliminary data.</text>
</comment>
<protein>
    <recommendedName>
        <fullName evidence="4">Lipoprotein</fullName>
    </recommendedName>
</protein>
<accession>A0A3S0KMU1</accession>